<feature type="transmembrane region" description="Helical" evidence="4">
    <location>
        <begin position="326"/>
        <end position="351"/>
    </location>
</feature>
<feature type="transmembrane region" description="Helical" evidence="4">
    <location>
        <begin position="105"/>
        <end position="126"/>
    </location>
</feature>
<keyword evidence="4" id="KW-1133">Transmembrane helix</keyword>
<evidence type="ECO:0000256" key="2">
    <source>
        <dbReference type="ARBA" id="ARBA00023125"/>
    </source>
</evidence>
<evidence type="ECO:0000313" key="6">
    <source>
        <dbReference type="EMBL" id="BDE95011.1"/>
    </source>
</evidence>
<feature type="transmembrane region" description="Helical" evidence="4">
    <location>
        <begin position="165"/>
        <end position="185"/>
    </location>
</feature>
<dbReference type="EMBL" id="AP025564">
    <property type="protein sequence ID" value="BDE95011.1"/>
    <property type="molecule type" value="Genomic_DNA"/>
</dbReference>
<keyword evidence="2" id="KW-0238">DNA-binding</keyword>
<dbReference type="PANTHER" id="PTHR44688">
    <property type="entry name" value="DNA-BINDING TRANSCRIPTIONAL ACTIVATOR DEVR_DOSR"/>
    <property type="match status" value="1"/>
</dbReference>
<evidence type="ECO:0000256" key="1">
    <source>
        <dbReference type="ARBA" id="ARBA00023015"/>
    </source>
</evidence>
<dbReference type="PRINTS" id="PR00038">
    <property type="entry name" value="HTHLUXR"/>
</dbReference>
<dbReference type="InterPro" id="IPR016032">
    <property type="entry name" value="Sig_transdc_resp-reg_C-effctor"/>
</dbReference>
<dbReference type="SMART" id="SM00421">
    <property type="entry name" value="HTH_LUXR"/>
    <property type="match status" value="1"/>
</dbReference>
<dbReference type="PANTHER" id="PTHR44688:SF16">
    <property type="entry name" value="DNA-BINDING TRANSCRIPTIONAL ACTIVATOR DEVR_DOSR"/>
    <property type="match status" value="1"/>
</dbReference>
<sequence>MKSRPAATGIACAFSILGFASCLALEFYCLFFRSTFLEATTLPLAESAATQGLYFVAFCAAYVYMSQHADWVFKTRSTTALVGAVVLLVPFAFTAIEPAVSEGSLFVGALGWMGLGFGICWLRTLWELYGNLFYSKQTELQVCLAFLLSALLLSALVLLRPFGLAFAACVVALTLFAAGLVSLLLRSVDDDQLQLMTDSQQFSSYITQDTLSNAVQGIVLGCTVATVLSFGPHAHAILPISFIAGGLTAILVTLLRHQRNYDLGLLLGRLLPLAIFFLIVSPLLSEQGRIVCCCIVLAILIYAQARKIVLGIVLNNQLRLNPITHSTLVPLPYVAGAFIGYMVLFALYFYLDLGATELFVVTSVAAFLIYTALYVTRARYGTELSTAAHLETDAPKPSSSETAPEQTDSLKQYLDERCQGIIEERGLTPKESEVFKLLVRGRNAESISNTLFISLATARTHIYHIYVKLEVSSHQQLLDVFEAIVSEDE</sequence>
<dbReference type="PROSITE" id="PS51257">
    <property type="entry name" value="PROKAR_LIPOPROTEIN"/>
    <property type="match status" value="1"/>
</dbReference>
<dbReference type="RefSeq" id="WP_244411521.1">
    <property type="nucleotide sequence ID" value="NZ_AP025564.1"/>
</dbReference>
<dbReference type="PROSITE" id="PS50043">
    <property type="entry name" value="HTH_LUXR_2"/>
    <property type="match status" value="1"/>
</dbReference>
<keyword evidence="7" id="KW-1185">Reference proteome</keyword>
<dbReference type="Proteomes" id="UP001320544">
    <property type="component" value="Chromosome"/>
</dbReference>
<reference evidence="6 7" key="1">
    <citation type="submission" date="2022-01" db="EMBL/GenBank/DDBJ databases">
        <title>Novel bile acid biosynthetic pathways are enriched in the microbiome of centenarians.</title>
        <authorList>
            <person name="Sato Y."/>
            <person name="Atarashi K."/>
            <person name="Plichta R.D."/>
            <person name="Arai Y."/>
            <person name="Sasajima S."/>
            <person name="Kearney M.S."/>
            <person name="Suda W."/>
            <person name="Takeshita K."/>
            <person name="Sasaki T."/>
            <person name="Okamoto S."/>
            <person name="Skelly N.A."/>
            <person name="Okamura Y."/>
            <person name="Vlamakis H."/>
            <person name="Li Y."/>
            <person name="Tanoue T."/>
            <person name="Takei H."/>
            <person name="Nittono H."/>
            <person name="Narushima S."/>
            <person name="Irie J."/>
            <person name="Itoh H."/>
            <person name="Moriya K."/>
            <person name="Sugiura Y."/>
            <person name="Suematsu M."/>
            <person name="Moritoki N."/>
            <person name="Shibata S."/>
            <person name="Littman R.D."/>
            <person name="Fischbach A.M."/>
            <person name="Uwamino Y."/>
            <person name="Inoue T."/>
            <person name="Honda A."/>
            <person name="Hattori M."/>
            <person name="Murai T."/>
            <person name="Xavier J.R."/>
            <person name="Hirose N."/>
            <person name="Honda K."/>
        </authorList>
    </citation>
    <scope>NUCLEOTIDE SEQUENCE [LARGE SCALE GENOMIC DNA]</scope>
    <source>
        <strain evidence="6 7">CE91-St30</strain>
    </source>
</reference>
<dbReference type="CDD" id="cd06170">
    <property type="entry name" value="LuxR_C_like"/>
    <property type="match status" value="1"/>
</dbReference>
<feature type="transmembrane region" description="Helical" evidence="4">
    <location>
        <begin position="236"/>
        <end position="256"/>
    </location>
</feature>
<evidence type="ECO:0000256" key="4">
    <source>
        <dbReference type="SAM" id="Phobius"/>
    </source>
</evidence>
<evidence type="ECO:0000256" key="3">
    <source>
        <dbReference type="ARBA" id="ARBA00023163"/>
    </source>
</evidence>
<dbReference type="SUPFAM" id="SSF46894">
    <property type="entry name" value="C-terminal effector domain of the bipartite response regulators"/>
    <property type="match status" value="1"/>
</dbReference>
<feature type="transmembrane region" description="Helical" evidence="4">
    <location>
        <begin position="138"/>
        <end position="159"/>
    </location>
</feature>
<keyword evidence="1" id="KW-0805">Transcription regulation</keyword>
<gene>
    <name evidence="6" type="ORF">CE91St30_03440</name>
</gene>
<dbReference type="InterPro" id="IPR000792">
    <property type="entry name" value="Tscrpt_reg_LuxR_C"/>
</dbReference>
<dbReference type="Gene3D" id="1.10.10.10">
    <property type="entry name" value="Winged helix-like DNA-binding domain superfamily/Winged helix DNA-binding domain"/>
    <property type="match status" value="1"/>
</dbReference>
<evidence type="ECO:0000313" key="7">
    <source>
        <dbReference type="Proteomes" id="UP001320544"/>
    </source>
</evidence>
<dbReference type="Pfam" id="PF00196">
    <property type="entry name" value="GerE"/>
    <property type="match status" value="1"/>
</dbReference>
<protein>
    <recommendedName>
        <fullName evidence="5">HTH luxR-type domain-containing protein</fullName>
    </recommendedName>
</protein>
<name>A0ABM7WFV3_9ACTN</name>
<accession>A0ABM7WFV3</accession>
<dbReference type="InterPro" id="IPR036388">
    <property type="entry name" value="WH-like_DNA-bd_sf"/>
</dbReference>
<evidence type="ECO:0000259" key="5">
    <source>
        <dbReference type="PROSITE" id="PS50043"/>
    </source>
</evidence>
<feature type="transmembrane region" description="Helical" evidence="4">
    <location>
        <begin position="211"/>
        <end position="230"/>
    </location>
</feature>
<feature type="transmembrane region" description="Helical" evidence="4">
    <location>
        <begin position="263"/>
        <end position="281"/>
    </location>
</feature>
<feature type="transmembrane region" description="Helical" evidence="4">
    <location>
        <begin position="48"/>
        <end position="65"/>
    </location>
</feature>
<feature type="domain" description="HTH luxR-type" evidence="5">
    <location>
        <begin position="420"/>
        <end position="485"/>
    </location>
</feature>
<feature type="transmembrane region" description="Helical" evidence="4">
    <location>
        <begin position="357"/>
        <end position="375"/>
    </location>
</feature>
<keyword evidence="3" id="KW-0804">Transcription</keyword>
<keyword evidence="4" id="KW-0472">Membrane</keyword>
<proteinExistence type="predicted"/>
<organism evidence="6 7">
    <name type="scientific">Raoultibacter timonensis</name>
    <dbReference type="NCBI Taxonomy" id="1907662"/>
    <lineage>
        <taxon>Bacteria</taxon>
        <taxon>Bacillati</taxon>
        <taxon>Actinomycetota</taxon>
        <taxon>Coriobacteriia</taxon>
        <taxon>Eggerthellales</taxon>
        <taxon>Eggerthellaceae</taxon>
        <taxon>Raoultibacter</taxon>
    </lineage>
</organism>
<feature type="transmembrane region" description="Helical" evidence="4">
    <location>
        <begin position="77"/>
        <end position="93"/>
    </location>
</feature>
<keyword evidence="4" id="KW-0812">Transmembrane</keyword>